<sequence length="429" mass="45525">MTSKETLSIHQPEDILGYIPHMLGYWPEDSLVAITMQGKVLGATLRTDLPSNHSRRSHKGFAEQIRNYLVADKEADGVVLALYTDSGWEDGGVVRTMVPLLSELQDCLDRVDLTVKDAWLVGSEYWRSAYCTDSGCCPVPGHSVDRIKHSRLSAEMVYRGRSIGPSPLASAGTAWCRNPGPLDAKVAAAQAKYAAELLDHGRSEGCLDAVLGVWKFVLTERGQRKPLNAAVAEDAGLMGFLRATLTVTAWRDAVVVMAAAGHGSAKSGATAFGMFIEDDGAWSGFDPADLGLPAPALLPADVDADADGNVAVAGPGVSPDVYTYGDVLLGMRPDKPDWASLNGLAEVLTSLCVEDEAGDVAAASLTLRGWISWCKGSGSVAHAQLRRAAVASPGYRLAELLDGVLGQGIICEWALRPDSAWRGNRGVPA</sequence>
<accession>A0ABX0TMQ2</accession>
<dbReference type="Proteomes" id="UP000802392">
    <property type="component" value="Unassembled WGS sequence"/>
</dbReference>
<proteinExistence type="predicted"/>
<dbReference type="Pfam" id="PF13830">
    <property type="entry name" value="DUF4192"/>
    <property type="match status" value="2"/>
</dbReference>
<gene>
    <name evidence="1" type="ORF">FHR86_003458</name>
</gene>
<evidence type="ECO:0000313" key="2">
    <source>
        <dbReference type="Proteomes" id="UP000802392"/>
    </source>
</evidence>
<organism evidence="1 2">
    <name type="scientific">Paenarthrobacter ilicis</name>
    <dbReference type="NCBI Taxonomy" id="43665"/>
    <lineage>
        <taxon>Bacteria</taxon>
        <taxon>Bacillati</taxon>
        <taxon>Actinomycetota</taxon>
        <taxon>Actinomycetes</taxon>
        <taxon>Micrococcales</taxon>
        <taxon>Micrococcaceae</taxon>
        <taxon>Paenarthrobacter</taxon>
    </lineage>
</organism>
<reference evidence="1 2" key="1">
    <citation type="submission" date="2020-03" db="EMBL/GenBank/DDBJ databases">
        <title>Genomic Encyclopedia of Type Strains, Phase III (KMG-III): the genomes of soil and plant-associated and newly described type strains.</title>
        <authorList>
            <person name="Whitman W."/>
        </authorList>
    </citation>
    <scope>NUCLEOTIDE SEQUENCE [LARGE SCALE GENOMIC DNA]</scope>
    <source>
        <strain evidence="1 2">CECT 4207</strain>
    </source>
</reference>
<name>A0ABX0TMQ2_9MICC</name>
<dbReference type="EMBL" id="JAAOZD010000008">
    <property type="protein sequence ID" value="NIJ03110.1"/>
    <property type="molecule type" value="Genomic_DNA"/>
</dbReference>
<comment type="caution">
    <text evidence="1">The sequence shown here is derived from an EMBL/GenBank/DDBJ whole genome shotgun (WGS) entry which is preliminary data.</text>
</comment>
<dbReference type="InterPro" id="IPR025447">
    <property type="entry name" value="DUF4192"/>
</dbReference>
<keyword evidence="2" id="KW-1185">Reference proteome</keyword>
<evidence type="ECO:0008006" key="3">
    <source>
        <dbReference type="Google" id="ProtNLM"/>
    </source>
</evidence>
<protein>
    <recommendedName>
        <fullName evidence="3">DUF4192 domain-containing protein</fullName>
    </recommendedName>
</protein>
<dbReference type="RefSeq" id="WP_167269058.1">
    <property type="nucleotide sequence ID" value="NZ_BAAAVO010000011.1"/>
</dbReference>
<evidence type="ECO:0000313" key="1">
    <source>
        <dbReference type="EMBL" id="NIJ03110.1"/>
    </source>
</evidence>